<accession>A0ABX6NZN6</accession>
<feature type="compositionally biased region" description="Polar residues" evidence="1">
    <location>
        <begin position="14"/>
        <end position="24"/>
    </location>
</feature>
<dbReference type="Pfam" id="PF13202">
    <property type="entry name" value="EF-hand_5"/>
    <property type="match status" value="1"/>
</dbReference>
<dbReference type="Proteomes" id="UP000500826">
    <property type="component" value="Chromosome"/>
</dbReference>
<feature type="region of interest" description="Disordered" evidence="1">
    <location>
        <begin position="1"/>
        <end position="24"/>
    </location>
</feature>
<sequence length="81" mass="8604">MLGAGAVGVMARGPSQSVPMGSSGLNPVEVARNFINADSNRDGELTRAEASRMGFATMSFEEMDRDFDGVITRAEYGDATR</sequence>
<protein>
    <recommendedName>
        <fullName evidence="2">EF-hand domain-containing protein</fullName>
    </recommendedName>
</protein>
<evidence type="ECO:0000256" key="1">
    <source>
        <dbReference type="SAM" id="MobiDB-lite"/>
    </source>
</evidence>
<evidence type="ECO:0000259" key="2">
    <source>
        <dbReference type="PROSITE" id="PS50222"/>
    </source>
</evidence>
<dbReference type="EMBL" id="CP053418">
    <property type="protein sequence ID" value="QJW83279.1"/>
    <property type="molecule type" value="Genomic_DNA"/>
</dbReference>
<dbReference type="InterPro" id="IPR002048">
    <property type="entry name" value="EF_hand_dom"/>
</dbReference>
<feature type="domain" description="EF-hand" evidence="2">
    <location>
        <begin position="60"/>
        <end position="81"/>
    </location>
</feature>
<reference evidence="3 4" key="2">
    <citation type="submission" date="2020-05" db="EMBL/GenBank/DDBJ databases">
        <authorList>
            <person name="Khan S.A."/>
            <person name="Jeon C.O."/>
            <person name="Chun B.H."/>
        </authorList>
    </citation>
    <scope>NUCLEOTIDE SEQUENCE [LARGE SCALE GENOMIC DNA]</scope>
    <source>
        <strain evidence="3 4">H242</strain>
    </source>
</reference>
<proteinExistence type="predicted"/>
<gene>
    <name evidence="3" type="ORF">HK414_00515</name>
</gene>
<evidence type="ECO:0000313" key="3">
    <source>
        <dbReference type="EMBL" id="QJW83279.1"/>
    </source>
</evidence>
<organism evidence="3 4">
    <name type="scientific">Ramlibacter terrae</name>
    <dbReference type="NCBI Taxonomy" id="2732511"/>
    <lineage>
        <taxon>Bacteria</taxon>
        <taxon>Pseudomonadati</taxon>
        <taxon>Pseudomonadota</taxon>
        <taxon>Betaproteobacteria</taxon>
        <taxon>Burkholderiales</taxon>
        <taxon>Comamonadaceae</taxon>
        <taxon>Ramlibacter</taxon>
    </lineage>
</organism>
<dbReference type="Gene3D" id="1.10.238.10">
    <property type="entry name" value="EF-hand"/>
    <property type="match status" value="1"/>
</dbReference>
<dbReference type="PROSITE" id="PS50222">
    <property type="entry name" value="EF_HAND_2"/>
    <property type="match status" value="1"/>
</dbReference>
<dbReference type="InterPro" id="IPR011992">
    <property type="entry name" value="EF-hand-dom_pair"/>
</dbReference>
<name>A0ABX6NZN6_9BURK</name>
<evidence type="ECO:0000313" key="4">
    <source>
        <dbReference type="Proteomes" id="UP000500826"/>
    </source>
</evidence>
<reference evidence="3 4" key="1">
    <citation type="submission" date="2020-05" db="EMBL/GenBank/DDBJ databases">
        <title>Ramlibacter rhizophilus sp. nov., isolated from rhizosphere soil of national flower Mugunghwa from South Korea.</title>
        <authorList>
            <person name="Zheng-Fei Y."/>
            <person name="Huan T."/>
        </authorList>
    </citation>
    <scope>NUCLEOTIDE SEQUENCE [LARGE SCALE GENOMIC DNA]</scope>
    <source>
        <strain evidence="3 4">H242</strain>
    </source>
</reference>
<dbReference type="SUPFAM" id="SSF47473">
    <property type="entry name" value="EF-hand"/>
    <property type="match status" value="1"/>
</dbReference>
<keyword evidence="4" id="KW-1185">Reference proteome</keyword>